<evidence type="ECO:0000313" key="1">
    <source>
        <dbReference type="EMBL" id="RDW87663.1"/>
    </source>
</evidence>
<evidence type="ECO:0000313" key="2">
    <source>
        <dbReference type="Proteomes" id="UP000256328"/>
    </source>
</evidence>
<accession>A0A3D8SMV9</accession>
<evidence type="ECO:0008006" key="3">
    <source>
        <dbReference type="Google" id="ProtNLM"/>
    </source>
</evidence>
<dbReference type="OrthoDB" id="4139357at2759"/>
<reference evidence="1 2" key="1">
    <citation type="journal article" date="2018" name="IMA Fungus">
        <title>IMA Genome-F 9: Draft genome sequence of Annulohypoxylon stygium, Aspergillus mulundensis, Berkeleyomyces basicola (syn. Thielaviopsis basicola), Ceratocystis smalleyi, two Cercospora beticola strains, Coleophoma cylindrospora, Fusarium fracticaudum, Phialophora cf. hyalina, and Morchella septimelata.</title>
        <authorList>
            <person name="Wingfield B.D."/>
            <person name="Bills G.F."/>
            <person name="Dong Y."/>
            <person name="Huang W."/>
            <person name="Nel W.J."/>
            <person name="Swalarsk-Parry B.S."/>
            <person name="Vaghefi N."/>
            <person name="Wilken P.M."/>
            <person name="An Z."/>
            <person name="de Beer Z.W."/>
            <person name="De Vos L."/>
            <person name="Chen L."/>
            <person name="Duong T.A."/>
            <person name="Gao Y."/>
            <person name="Hammerbacher A."/>
            <person name="Kikkert J.R."/>
            <person name="Li Y."/>
            <person name="Li H."/>
            <person name="Li K."/>
            <person name="Li Q."/>
            <person name="Liu X."/>
            <person name="Ma X."/>
            <person name="Naidoo K."/>
            <person name="Pethybridge S.J."/>
            <person name="Sun J."/>
            <person name="Steenkamp E.T."/>
            <person name="van der Nest M.A."/>
            <person name="van Wyk S."/>
            <person name="Wingfield M.J."/>
            <person name="Xiong C."/>
            <person name="Yue Q."/>
            <person name="Zhang X."/>
        </authorList>
    </citation>
    <scope>NUCLEOTIDE SEQUENCE [LARGE SCALE GENOMIC DNA]</scope>
    <source>
        <strain evidence="1 2">BP5796</strain>
    </source>
</reference>
<keyword evidence="2" id="KW-1185">Reference proteome</keyword>
<name>A0A3D8SMV9_9HELO</name>
<dbReference type="AlphaFoldDB" id="A0A3D8SMV9"/>
<proteinExistence type="predicted"/>
<gene>
    <name evidence="1" type="ORF">BP5796_03357</name>
</gene>
<comment type="caution">
    <text evidence="1">The sequence shown here is derived from an EMBL/GenBank/DDBJ whole genome shotgun (WGS) entry which is preliminary data.</text>
</comment>
<organism evidence="1 2">
    <name type="scientific">Coleophoma crateriformis</name>
    <dbReference type="NCBI Taxonomy" id="565419"/>
    <lineage>
        <taxon>Eukaryota</taxon>
        <taxon>Fungi</taxon>
        <taxon>Dikarya</taxon>
        <taxon>Ascomycota</taxon>
        <taxon>Pezizomycotina</taxon>
        <taxon>Leotiomycetes</taxon>
        <taxon>Helotiales</taxon>
        <taxon>Dermateaceae</taxon>
        <taxon>Coleophoma</taxon>
    </lineage>
</organism>
<sequence length="208" mass="22663">MLFPALGLALKEAGRSRDADHNAAFYAFTRVIGQSTGVAIGGVVFQNQLKRKLMAYPTLASKAAEYSKDSTALVSITKSILAGSDKTALIQACSDALGIIWLAMLGWSAASSYCESFYESYSLVQEYEALQGFDGGKKRYRRLRPQQTIEVMPCRDTSAPALKESGRRKACHCRHVPSMPVGLFSACQGPVPEFKRPPLVGDFSVITR</sequence>
<protein>
    <recommendedName>
        <fullName evidence="3">Major facilitator superfamily (MFS) profile domain-containing protein</fullName>
    </recommendedName>
</protein>
<dbReference type="EMBL" id="PDLN01000004">
    <property type="protein sequence ID" value="RDW87663.1"/>
    <property type="molecule type" value="Genomic_DNA"/>
</dbReference>
<dbReference type="Proteomes" id="UP000256328">
    <property type="component" value="Unassembled WGS sequence"/>
</dbReference>